<dbReference type="EMBL" id="BNAV01000024">
    <property type="protein sequence ID" value="GHF89094.1"/>
    <property type="molecule type" value="Genomic_DNA"/>
</dbReference>
<reference evidence="10" key="2">
    <citation type="submission" date="2020-09" db="EMBL/GenBank/DDBJ databases">
        <authorList>
            <person name="Sun Q."/>
            <person name="Zhou Y."/>
        </authorList>
    </citation>
    <scope>NUCLEOTIDE SEQUENCE</scope>
    <source>
        <strain evidence="10">CGMCC 4.7679</strain>
    </source>
</reference>
<keyword evidence="4 10" id="KW-0489">Methyltransferase</keyword>
<evidence type="ECO:0000259" key="9">
    <source>
        <dbReference type="Pfam" id="PF01035"/>
    </source>
</evidence>
<keyword evidence="5 10" id="KW-0808">Transferase</keyword>
<evidence type="ECO:0000256" key="2">
    <source>
        <dbReference type="ARBA" id="ARBA00008711"/>
    </source>
</evidence>
<dbReference type="InterPro" id="IPR036388">
    <property type="entry name" value="WH-like_DNA-bd_sf"/>
</dbReference>
<feature type="domain" description="Methylated-DNA-[protein]-cysteine S-methyltransferase DNA binding" evidence="9">
    <location>
        <begin position="90"/>
        <end position="171"/>
    </location>
</feature>
<dbReference type="FunFam" id="1.10.10.10:FF:000214">
    <property type="entry name" value="Methylated-DNA--protein-cysteine methyltransferase"/>
    <property type="match status" value="1"/>
</dbReference>
<evidence type="ECO:0000256" key="7">
    <source>
        <dbReference type="ARBA" id="ARBA00023204"/>
    </source>
</evidence>
<comment type="similarity">
    <text evidence="2">Belongs to the MGMT family.</text>
</comment>
<dbReference type="GO" id="GO:0032259">
    <property type="term" value="P:methylation"/>
    <property type="evidence" value="ECO:0007669"/>
    <property type="project" value="UniProtKB-KW"/>
</dbReference>
<dbReference type="GO" id="GO:0003908">
    <property type="term" value="F:methylated-DNA-[protein]-cysteine S-methyltransferase activity"/>
    <property type="evidence" value="ECO:0007669"/>
    <property type="project" value="UniProtKB-EC"/>
</dbReference>
<dbReference type="NCBIfam" id="TIGR00589">
    <property type="entry name" value="ogt"/>
    <property type="match status" value="1"/>
</dbReference>
<evidence type="ECO:0000313" key="11">
    <source>
        <dbReference type="Proteomes" id="UP000658656"/>
    </source>
</evidence>
<evidence type="ECO:0000313" key="10">
    <source>
        <dbReference type="EMBL" id="GHF89094.1"/>
    </source>
</evidence>
<comment type="catalytic activity">
    <reaction evidence="1">
        <text>a 4-O-methyl-thymidine in DNA + L-cysteinyl-[protein] = a thymidine in DNA + S-methyl-L-cysteinyl-[protein]</text>
        <dbReference type="Rhea" id="RHEA:53428"/>
        <dbReference type="Rhea" id="RHEA-COMP:10131"/>
        <dbReference type="Rhea" id="RHEA-COMP:10132"/>
        <dbReference type="Rhea" id="RHEA-COMP:13555"/>
        <dbReference type="Rhea" id="RHEA-COMP:13556"/>
        <dbReference type="ChEBI" id="CHEBI:29950"/>
        <dbReference type="ChEBI" id="CHEBI:82612"/>
        <dbReference type="ChEBI" id="CHEBI:137386"/>
        <dbReference type="ChEBI" id="CHEBI:137387"/>
        <dbReference type="EC" id="2.1.1.63"/>
    </reaction>
</comment>
<dbReference type="Gene3D" id="1.10.10.10">
    <property type="entry name" value="Winged helix-like DNA-binding domain superfamily/Winged helix DNA-binding domain"/>
    <property type="match status" value="1"/>
</dbReference>
<keyword evidence="7" id="KW-0234">DNA repair</keyword>
<dbReference type="PROSITE" id="PS00374">
    <property type="entry name" value="MGMT"/>
    <property type="match status" value="1"/>
</dbReference>
<organism evidence="10 11">
    <name type="scientific">Amycolatopsis bartoniae</name>
    <dbReference type="NCBI Taxonomy" id="941986"/>
    <lineage>
        <taxon>Bacteria</taxon>
        <taxon>Bacillati</taxon>
        <taxon>Actinomycetota</taxon>
        <taxon>Actinomycetes</taxon>
        <taxon>Pseudonocardiales</taxon>
        <taxon>Pseudonocardiaceae</taxon>
        <taxon>Amycolatopsis</taxon>
    </lineage>
</organism>
<dbReference type="CDD" id="cd06445">
    <property type="entry name" value="ATase"/>
    <property type="match status" value="1"/>
</dbReference>
<proteinExistence type="inferred from homology"/>
<dbReference type="GO" id="GO:0006281">
    <property type="term" value="P:DNA repair"/>
    <property type="evidence" value="ECO:0007669"/>
    <property type="project" value="UniProtKB-KW"/>
</dbReference>
<dbReference type="SUPFAM" id="SSF46767">
    <property type="entry name" value="Methylated DNA-protein cysteine methyltransferase, C-terminal domain"/>
    <property type="match status" value="1"/>
</dbReference>
<dbReference type="AlphaFoldDB" id="A0A8H9MHD0"/>
<evidence type="ECO:0000256" key="3">
    <source>
        <dbReference type="ARBA" id="ARBA00011918"/>
    </source>
</evidence>
<comment type="catalytic activity">
    <reaction evidence="8">
        <text>a 6-O-methyl-2'-deoxyguanosine in DNA + L-cysteinyl-[protein] = S-methyl-L-cysteinyl-[protein] + a 2'-deoxyguanosine in DNA</text>
        <dbReference type="Rhea" id="RHEA:24000"/>
        <dbReference type="Rhea" id="RHEA-COMP:10131"/>
        <dbReference type="Rhea" id="RHEA-COMP:10132"/>
        <dbReference type="Rhea" id="RHEA-COMP:11367"/>
        <dbReference type="Rhea" id="RHEA-COMP:11368"/>
        <dbReference type="ChEBI" id="CHEBI:29950"/>
        <dbReference type="ChEBI" id="CHEBI:82612"/>
        <dbReference type="ChEBI" id="CHEBI:85445"/>
        <dbReference type="ChEBI" id="CHEBI:85448"/>
        <dbReference type="EC" id="2.1.1.63"/>
    </reaction>
</comment>
<evidence type="ECO:0000256" key="5">
    <source>
        <dbReference type="ARBA" id="ARBA00022679"/>
    </source>
</evidence>
<keyword evidence="11" id="KW-1185">Reference proteome</keyword>
<evidence type="ECO:0000256" key="6">
    <source>
        <dbReference type="ARBA" id="ARBA00022763"/>
    </source>
</evidence>
<accession>A0A8H9MHD0</accession>
<protein>
    <recommendedName>
        <fullName evidence="3">methylated-DNA--[protein]-cysteine S-methyltransferase</fullName>
        <ecNumber evidence="3">2.1.1.63</ecNumber>
    </recommendedName>
</protein>
<dbReference type="PANTHER" id="PTHR10815">
    <property type="entry name" value="METHYLATED-DNA--PROTEIN-CYSTEINE METHYLTRANSFERASE"/>
    <property type="match status" value="1"/>
</dbReference>
<keyword evidence="6" id="KW-0227">DNA damage</keyword>
<dbReference type="InterPro" id="IPR001497">
    <property type="entry name" value="MethylDNA_cys_MeTrfase_AS"/>
</dbReference>
<dbReference type="InterPro" id="IPR036217">
    <property type="entry name" value="MethylDNA_cys_MeTrfase_DNAb"/>
</dbReference>
<dbReference type="InterPro" id="IPR014048">
    <property type="entry name" value="MethylDNA_cys_MeTrfase_DNA-bd"/>
</dbReference>
<dbReference type="EC" id="2.1.1.63" evidence="3"/>
<evidence type="ECO:0000256" key="8">
    <source>
        <dbReference type="ARBA" id="ARBA00049348"/>
    </source>
</evidence>
<name>A0A8H9MHD0_9PSEU</name>
<dbReference type="SUPFAM" id="SSF53155">
    <property type="entry name" value="Methylated DNA-protein cysteine methyltransferase domain"/>
    <property type="match status" value="1"/>
</dbReference>
<dbReference type="Pfam" id="PF01035">
    <property type="entry name" value="DNA_binding_1"/>
    <property type="match status" value="1"/>
</dbReference>
<sequence length="180" mass="19171">MVMTAQGFAVFPTALGHCGIAWGERGVIGVRLPDGSAALTRARLHLNFPDATETEPPEHVRLAIGEIVALLRGESRDLATIELDFTGVPDFHRRVYEIARAIPPGKTLTYGEVADRLGLPGSAQAVGRALGRNPFPIVVPCHRVLGAKGAMVGFSAPGGVDTKRRMLVIEGARAEEPTLF</sequence>
<comment type="caution">
    <text evidence="10">The sequence shown here is derived from an EMBL/GenBank/DDBJ whole genome shotgun (WGS) entry which is preliminary data.</text>
</comment>
<reference evidence="10" key="1">
    <citation type="journal article" date="2014" name="Int. J. Syst. Evol. Microbiol.">
        <title>Complete genome sequence of Corynebacterium casei LMG S-19264T (=DSM 44701T), isolated from a smear-ripened cheese.</title>
        <authorList>
            <consortium name="US DOE Joint Genome Institute (JGI-PGF)"/>
            <person name="Walter F."/>
            <person name="Albersmeier A."/>
            <person name="Kalinowski J."/>
            <person name="Ruckert C."/>
        </authorList>
    </citation>
    <scope>NUCLEOTIDE SEQUENCE</scope>
    <source>
        <strain evidence="10">CGMCC 4.7679</strain>
    </source>
</reference>
<dbReference type="Gene3D" id="3.30.160.70">
    <property type="entry name" value="Methylated DNA-protein cysteine methyltransferase domain"/>
    <property type="match status" value="1"/>
</dbReference>
<gene>
    <name evidence="10" type="primary">ogt</name>
    <name evidence="10" type="ORF">GCM10017566_73430</name>
</gene>
<evidence type="ECO:0000256" key="1">
    <source>
        <dbReference type="ARBA" id="ARBA00001286"/>
    </source>
</evidence>
<evidence type="ECO:0000256" key="4">
    <source>
        <dbReference type="ARBA" id="ARBA00022603"/>
    </source>
</evidence>
<dbReference type="InterPro" id="IPR036631">
    <property type="entry name" value="MGMT_N_sf"/>
</dbReference>
<dbReference type="PANTHER" id="PTHR10815:SF5">
    <property type="entry name" value="METHYLATED-DNA--PROTEIN-CYSTEINE METHYLTRANSFERASE"/>
    <property type="match status" value="1"/>
</dbReference>
<dbReference type="Proteomes" id="UP000658656">
    <property type="component" value="Unassembled WGS sequence"/>
</dbReference>